<keyword evidence="3" id="KW-1185">Reference proteome</keyword>
<accession>A0A9N7V342</accession>
<protein>
    <submittedName>
        <fullName evidence="2">Uncharacterized protein</fullName>
    </submittedName>
</protein>
<evidence type="ECO:0000313" key="3">
    <source>
        <dbReference type="Proteomes" id="UP001153269"/>
    </source>
</evidence>
<organism evidence="2 3">
    <name type="scientific">Pleuronectes platessa</name>
    <name type="common">European plaice</name>
    <dbReference type="NCBI Taxonomy" id="8262"/>
    <lineage>
        <taxon>Eukaryota</taxon>
        <taxon>Metazoa</taxon>
        <taxon>Chordata</taxon>
        <taxon>Craniata</taxon>
        <taxon>Vertebrata</taxon>
        <taxon>Euteleostomi</taxon>
        <taxon>Actinopterygii</taxon>
        <taxon>Neopterygii</taxon>
        <taxon>Teleostei</taxon>
        <taxon>Neoteleostei</taxon>
        <taxon>Acanthomorphata</taxon>
        <taxon>Carangaria</taxon>
        <taxon>Pleuronectiformes</taxon>
        <taxon>Pleuronectoidei</taxon>
        <taxon>Pleuronectidae</taxon>
        <taxon>Pleuronectes</taxon>
    </lineage>
</organism>
<dbReference type="EMBL" id="CADEAL010002746">
    <property type="protein sequence ID" value="CAB1441955.1"/>
    <property type="molecule type" value="Genomic_DNA"/>
</dbReference>
<feature type="compositionally biased region" description="Basic and acidic residues" evidence="1">
    <location>
        <begin position="108"/>
        <end position="118"/>
    </location>
</feature>
<dbReference type="Proteomes" id="UP001153269">
    <property type="component" value="Unassembled WGS sequence"/>
</dbReference>
<feature type="region of interest" description="Disordered" evidence="1">
    <location>
        <begin position="83"/>
        <end position="118"/>
    </location>
</feature>
<evidence type="ECO:0000313" key="2">
    <source>
        <dbReference type="EMBL" id="CAB1441955.1"/>
    </source>
</evidence>
<proteinExistence type="predicted"/>
<sequence length="118" mass="12843">MKPVGRSSPVTDAGRDHAAAIAATETSGGQSVAPARLLSQREKCKSKAENSIRPSQSCIRILQCQTALRSFFTLHKEQKWVAMEGEEGGRGGDERRGRQKGGQTVKGSQDEMRNMERG</sequence>
<reference evidence="2" key="1">
    <citation type="submission" date="2020-03" db="EMBL/GenBank/DDBJ databases">
        <authorList>
            <person name="Weist P."/>
        </authorList>
    </citation>
    <scope>NUCLEOTIDE SEQUENCE</scope>
</reference>
<name>A0A9N7V342_PLEPL</name>
<comment type="caution">
    <text evidence="2">The sequence shown here is derived from an EMBL/GenBank/DDBJ whole genome shotgun (WGS) entry which is preliminary data.</text>
</comment>
<feature type="compositionally biased region" description="Basic and acidic residues" evidence="1">
    <location>
        <begin position="87"/>
        <end position="96"/>
    </location>
</feature>
<dbReference type="AlphaFoldDB" id="A0A9N7V342"/>
<gene>
    <name evidence="2" type="ORF">PLEPLA_LOCUS29671</name>
</gene>
<evidence type="ECO:0000256" key="1">
    <source>
        <dbReference type="SAM" id="MobiDB-lite"/>
    </source>
</evidence>